<dbReference type="InterPro" id="IPR020556">
    <property type="entry name" value="Amidase_CS"/>
</dbReference>
<dbReference type="SUPFAM" id="SSF75304">
    <property type="entry name" value="Amidase signature (AS) enzymes"/>
    <property type="match status" value="1"/>
</dbReference>
<name>R4UC20_9MOLU</name>
<gene>
    <name evidence="2" type="primary">gatA</name>
    <name evidence="2" type="ORF">SCHRY_v1c08860</name>
</gene>
<evidence type="ECO:0000313" key="3">
    <source>
        <dbReference type="Proteomes" id="UP000013964"/>
    </source>
</evidence>
<protein>
    <submittedName>
        <fullName evidence="2">Aspartyl/glutamyl-tRNA amidotransferase subunit A</fullName>
    </submittedName>
</protein>
<dbReference type="Pfam" id="PF01425">
    <property type="entry name" value="Amidase"/>
    <property type="match status" value="1"/>
</dbReference>
<dbReference type="RefSeq" id="WP_016339280.1">
    <property type="nucleotide sequence ID" value="NC_021280.1"/>
</dbReference>
<dbReference type="STRING" id="1276227.SCHRY_v1c08860"/>
<dbReference type="PATRIC" id="fig|1276227.3.peg.893"/>
<evidence type="ECO:0000313" key="2">
    <source>
        <dbReference type="EMBL" id="AGM25459.1"/>
    </source>
</evidence>
<dbReference type="eggNOG" id="COG0154">
    <property type="taxonomic scope" value="Bacteria"/>
</dbReference>
<dbReference type="EMBL" id="CP005077">
    <property type="protein sequence ID" value="AGM25459.1"/>
    <property type="molecule type" value="Genomic_DNA"/>
</dbReference>
<keyword evidence="3" id="KW-1185">Reference proteome</keyword>
<feature type="domain" description="Amidase" evidence="1">
    <location>
        <begin position="25"/>
        <end position="466"/>
    </location>
</feature>
<proteinExistence type="predicted"/>
<dbReference type="HOGENOM" id="CLU_009600_0_3_14"/>
<dbReference type="InterPro" id="IPR000120">
    <property type="entry name" value="Amidase"/>
</dbReference>
<dbReference type="AlphaFoldDB" id="R4UC20"/>
<dbReference type="Gene3D" id="3.90.1300.10">
    <property type="entry name" value="Amidase signature (AS) domain"/>
    <property type="match status" value="1"/>
</dbReference>
<organism evidence="2 3">
    <name type="scientific">Spiroplasma chrysopicola DF-1</name>
    <dbReference type="NCBI Taxonomy" id="1276227"/>
    <lineage>
        <taxon>Bacteria</taxon>
        <taxon>Bacillati</taxon>
        <taxon>Mycoplasmatota</taxon>
        <taxon>Mollicutes</taxon>
        <taxon>Entomoplasmatales</taxon>
        <taxon>Spiroplasmataceae</taxon>
        <taxon>Spiroplasma</taxon>
    </lineage>
</organism>
<accession>R4UC20</accession>
<dbReference type="PANTHER" id="PTHR11895">
    <property type="entry name" value="TRANSAMIDASE"/>
    <property type="match status" value="1"/>
</dbReference>
<evidence type="ECO:0000259" key="1">
    <source>
        <dbReference type="Pfam" id="PF01425"/>
    </source>
</evidence>
<dbReference type="GO" id="GO:0016740">
    <property type="term" value="F:transferase activity"/>
    <property type="evidence" value="ECO:0007669"/>
    <property type="project" value="UniProtKB-KW"/>
</dbReference>
<keyword evidence="2" id="KW-0808">Transferase</keyword>
<dbReference type="KEGG" id="scr:SCHRY_v1c08860"/>
<sequence>MMKNYTVKELHEKLVAKEITPSAIIKDSIAKLKKYQILNATVTELETFATNLAAQLDNVPILPSDFLAGIPYVAKDNFATKGILTTASSKILSNFVPTYESTVTELLKKQHAILVAKSALDELGMGGHGLYSYTGDVLNPWDLTRITGGSSSGSAALVASGVVPFALGTDTGDSIRKPASYCGIVGFKPSYGLISRFGVIPYAPSLDTVGYFTRSVVDSAIILDYLAKNDHQDATSLTSLEKDYYQNITTDLKGKKFAYFPFAHNQLSAELKTTFNKLFTKLQEHGVEICEATFPEELLKALLPVYMIISYAEAISTHSALDGINFGLRVSGETYEDVMINSRVSGFGRVVKRRYAIGSYALSKDNQTLLFLKAKRVRRLIVDELTKIFANYDILLLPSATTVAPKITGVKAHTLTESDLEFYFDDLLVLANMMGNPSITVPLTLIDGLPIGVNINAKPFADQIVLNASLLIEEITGLKNLVAPGGEENE</sequence>
<dbReference type="Proteomes" id="UP000013964">
    <property type="component" value="Chromosome"/>
</dbReference>
<reference evidence="2 3" key="1">
    <citation type="journal article" date="2013" name="Genome Biol. Evol.">
        <title>Complete genomes of two dipteran-associated spiroplasmas provided insights into the origin, dynamics, and impacts of viral invasion in spiroplasma.</title>
        <authorList>
            <person name="Ku C."/>
            <person name="Lo W.S."/>
            <person name="Chen L.L."/>
            <person name="Kuo C.H."/>
        </authorList>
    </citation>
    <scope>NUCLEOTIDE SEQUENCE [LARGE SCALE GENOMIC DNA]</scope>
    <source>
        <strain evidence="2 3">DF-1</strain>
    </source>
</reference>
<dbReference type="PROSITE" id="PS00571">
    <property type="entry name" value="AMIDASES"/>
    <property type="match status" value="1"/>
</dbReference>
<dbReference type="PANTHER" id="PTHR11895:SF151">
    <property type="entry name" value="GLUTAMYL-TRNA(GLN) AMIDOTRANSFERASE SUBUNIT A"/>
    <property type="match status" value="1"/>
</dbReference>
<dbReference type="InterPro" id="IPR036928">
    <property type="entry name" value="AS_sf"/>
</dbReference>
<dbReference type="InterPro" id="IPR023631">
    <property type="entry name" value="Amidase_dom"/>
</dbReference>